<reference evidence="18 19" key="1">
    <citation type="submission" date="2020-12" db="EMBL/GenBank/DDBJ databases">
        <title>Concerted genomic and epigenomic changes stabilize Arabidopsis allopolyploids.</title>
        <authorList>
            <person name="Chen Z."/>
        </authorList>
    </citation>
    <scope>NUCLEOTIDE SEQUENCE [LARGE SCALE GENOMIC DNA]</scope>
    <source>
        <strain evidence="18">As9502</strain>
        <tissue evidence="18">Leaf</tissue>
    </source>
</reference>
<feature type="compositionally biased region" description="Basic and acidic residues" evidence="15">
    <location>
        <begin position="296"/>
        <end position="305"/>
    </location>
</feature>
<evidence type="ECO:0000313" key="18">
    <source>
        <dbReference type="EMBL" id="KAG7631508.1"/>
    </source>
</evidence>
<dbReference type="PANTHER" id="PTHR46913:SF1">
    <property type="entry name" value="RING-H2 FINGER PROTEIN ATL16"/>
    <property type="match status" value="1"/>
</dbReference>
<feature type="transmembrane region" description="Helical" evidence="16">
    <location>
        <begin position="74"/>
        <end position="92"/>
    </location>
</feature>
<feature type="compositionally biased region" description="Basic and acidic residues" evidence="15">
    <location>
        <begin position="228"/>
        <end position="245"/>
    </location>
</feature>
<dbReference type="PANTHER" id="PTHR46913">
    <property type="entry name" value="RING-H2 FINGER PROTEIN ATL16"/>
    <property type="match status" value="1"/>
</dbReference>
<evidence type="ECO:0000256" key="13">
    <source>
        <dbReference type="ARBA" id="ARBA00024209"/>
    </source>
</evidence>
<dbReference type="InterPro" id="IPR001841">
    <property type="entry name" value="Znf_RING"/>
</dbReference>
<dbReference type="AlphaFoldDB" id="A0A8T2F5Y2"/>
<evidence type="ECO:0000256" key="14">
    <source>
        <dbReference type="PROSITE-ProRule" id="PRU00175"/>
    </source>
</evidence>
<dbReference type="OrthoDB" id="8062037at2759"/>
<organism evidence="18 19">
    <name type="scientific">Arabidopsis suecica</name>
    <name type="common">Swedish thale-cress</name>
    <name type="synonym">Cardaminopsis suecica</name>
    <dbReference type="NCBI Taxonomy" id="45249"/>
    <lineage>
        <taxon>Eukaryota</taxon>
        <taxon>Viridiplantae</taxon>
        <taxon>Streptophyta</taxon>
        <taxon>Embryophyta</taxon>
        <taxon>Tracheophyta</taxon>
        <taxon>Spermatophyta</taxon>
        <taxon>Magnoliopsida</taxon>
        <taxon>eudicotyledons</taxon>
        <taxon>Gunneridae</taxon>
        <taxon>Pentapetalae</taxon>
        <taxon>rosids</taxon>
        <taxon>malvids</taxon>
        <taxon>Brassicales</taxon>
        <taxon>Brassicaceae</taxon>
        <taxon>Camelineae</taxon>
        <taxon>Arabidopsis</taxon>
    </lineage>
</organism>
<dbReference type="EC" id="2.3.2.27" evidence="4"/>
<proteinExistence type="inferred from homology"/>
<evidence type="ECO:0000256" key="8">
    <source>
        <dbReference type="ARBA" id="ARBA00022771"/>
    </source>
</evidence>
<comment type="catalytic activity">
    <reaction evidence="1">
        <text>S-ubiquitinyl-[E2 ubiquitin-conjugating enzyme]-L-cysteine + [acceptor protein]-L-lysine = [E2 ubiquitin-conjugating enzyme]-L-cysteine + N(6)-ubiquitinyl-[acceptor protein]-L-lysine.</text>
        <dbReference type="EC" id="2.3.2.27"/>
    </reaction>
</comment>
<dbReference type="PROSITE" id="PS50089">
    <property type="entry name" value="ZF_RING_2"/>
    <property type="match status" value="1"/>
</dbReference>
<evidence type="ECO:0000313" key="19">
    <source>
        <dbReference type="Proteomes" id="UP000694251"/>
    </source>
</evidence>
<sequence length="305" mass="34146">MNTNDQDPIPFNRPEDNNFSGSKTYAMSGKIMLSAIVILFFVVILMVFLHLYARWYLLRARRRHLRRRSRNRRATMVFFTADPSTAATSVVASRGLDPNVIKSLPVFTFSDETHKDPIECAVCLSEFEESESGRVLPNCQHTFHVDCIDMWFHSHSTCPLCRSLVEPLAGIESTAAAREREVVIAVDSDPVLVIEPGSSSGLTDEPHGSGSSQMLREDSGRKPAAIEVPRRTFSEFEDELTRRDSPASQSFRSPMSRMLSFTRMLSRDRRSASSPIAGAPPLSPTLSCRIQMTESDIERGGEESR</sequence>
<evidence type="ECO:0000256" key="2">
    <source>
        <dbReference type="ARBA" id="ARBA00004167"/>
    </source>
</evidence>
<dbReference type="GO" id="GO:0016567">
    <property type="term" value="P:protein ubiquitination"/>
    <property type="evidence" value="ECO:0007669"/>
    <property type="project" value="InterPro"/>
</dbReference>
<keyword evidence="9" id="KW-0833">Ubl conjugation pathway</keyword>
<dbReference type="EMBL" id="JAEFBJ010000003">
    <property type="protein sequence ID" value="KAG7631508.1"/>
    <property type="molecule type" value="Genomic_DNA"/>
</dbReference>
<name>A0A8T2F5Y2_ARASU</name>
<dbReference type="FunFam" id="3.30.40.10:FF:000475">
    <property type="entry name" value="RING-H2 finger protein ATL3"/>
    <property type="match status" value="1"/>
</dbReference>
<comment type="caution">
    <text evidence="18">The sequence shown here is derived from an EMBL/GenBank/DDBJ whole genome shotgun (WGS) entry which is preliminary data.</text>
</comment>
<protein>
    <recommendedName>
        <fullName evidence="4">RING-type E3 ubiquitin transferase</fullName>
        <ecNumber evidence="4">2.3.2.27</ecNumber>
    </recommendedName>
</protein>
<comment type="pathway">
    <text evidence="3">Protein modification; protein ubiquitination.</text>
</comment>
<feature type="region of interest" description="Disordered" evidence="15">
    <location>
        <begin position="196"/>
        <end position="305"/>
    </location>
</feature>
<keyword evidence="12 16" id="KW-0472">Membrane</keyword>
<evidence type="ECO:0000256" key="4">
    <source>
        <dbReference type="ARBA" id="ARBA00012483"/>
    </source>
</evidence>
<gene>
    <name evidence="18" type="ORF">ISN44_As03g017280</name>
</gene>
<evidence type="ECO:0000256" key="11">
    <source>
        <dbReference type="ARBA" id="ARBA00022989"/>
    </source>
</evidence>
<comment type="similarity">
    <text evidence="13">Belongs to the RING-type zinc finger family. ATL subfamily.</text>
</comment>
<dbReference type="GO" id="GO:0008270">
    <property type="term" value="F:zinc ion binding"/>
    <property type="evidence" value="ECO:0007669"/>
    <property type="project" value="UniProtKB-KW"/>
</dbReference>
<keyword evidence="10" id="KW-0862">Zinc</keyword>
<keyword evidence="6 16" id="KW-0812">Transmembrane</keyword>
<evidence type="ECO:0000256" key="5">
    <source>
        <dbReference type="ARBA" id="ARBA00022679"/>
    </source>
</evidence>
<dbReference type="CDD" id="cd16461">
    <property type="entry name" value="RING-H2_EL5-like"/>
    <property type="match status" value="1"/>
</dbReference>
<feature type="transmembrane region" description="Helical" evidence="16">
    <location>
        <begin position="31"/>
        <end position="53"/>
    </location>
</feature>
<keyword evidence="7" id="KW-0479">Metal-binding</keyword>
<dbReference type="GO" id="GO:0061630">
    <property type="term" value="F:ubiquitin protein ligase activity"/>
    <property type="evidence" value="ECO:0007669"/>
    <property type="project" value="UniProtKB-EC"/>
</dbReference>
<feature type="domain" description="RING-type" evidence="17">
    <location>
        <begin position="120"/>
        <end position="162"/>
    </location>
</feature>
<evidence type="ECO:0000256" key="9">
    <source>
        <dbReference type="ARBA" id="ARBA00022786"/>
    </source>
</evidence>
<feature type="compositionally biased region" description="Polar residues" evidence="15">
    <location>
        <begin position="284"/>
        <end position="294"/>
    </location>
</feature>
<dbReference type="Proteomes" id="UP000694251">
    <property type="component" value="Chromosome 3"/>
</dbReference>
<dbReference type="SMART" id="SM00184">
    <property type="entry name" value="RING"/>
    <property type="match status" value="1"/>
</dbReference>
<accession>A0A8T2F5Y2</accession>
<keyword evidence="19" id="KW-1185">Reference proteome</keyword>
<evidence type="ECO:0000256" key="6">
    <source>
        <dbReference type="ARBA" id="ARBA00022692"/>
    </source>
</evidence>
<evidence type="ECO:0000256" key="12">
    <source>
        <dbReference type="ARBA" id="ARBA00023136"/>
    </source>
</evidence>
<dbReference type="GO" id="GO:0016020">
    <property type="term" value="C:membrane"/>
    <property type="evidence" value="ECO:0007669"/>
    <property type="project" value="UniProtKB-SubCell"/>
</dbReference>
<evidence type="ECO:0000256" key="7">
    <source>
        <dbReference type="ARBA" id="ARBA00022723"/>
    </source>
</evidence>
<keyword evidence="5" id="KW-0808">Transferase</keyword>
<dbReference type="InterPro" id="IPR044600">
    <property type="entry name" value="ATL1/ATL16-like"/>
</dbReference>
<evidence type="ECO:0000256" key="16">
    <source>
        <dbReference type="SAM" id="Phobius"/>
    </source>
</evidence>
<comment type="subcellular location">
    <subcellularLocation>
        <location evidence="2">Membrane</location>
        <topology evidence="2">Single-pass membrane protein</topology>
    </subcellularLocation>
</comment>
<evidence type="ECO:0000256" key="15">
    <source>
        <dbReference type="SAM" id="MobiDB-lite"/>
    </source>
</evidence>
<evidence type="ECO:0000256" key="3">
    <source>
        <dbReference type="ARBA" id="ARBA00004906"/>
    </source>
</evidence>
<evidence type="ECO:0000256" key="10">
    <source>
        <dbReference type="ARBA" id="ARBA00022833"/>
    </source>
</evidence>
<evidence type="ECO:0000256" key="1">
    <source>
        <dbReference type="ARBA" id="ARBA00000900"/>
    </source>
</evidence>
<dbReference type="Pfam" id="PF13639">
    <property type="entry name" value="zf-RING_2"/>
    <property type="match status" value="1"/>
</dbReference>
<keyword evidence="11 16" id="KW-1133">Transmembrane helix</keyword>
<evidence type="ECO:0000259" key="17">
    <source>
        <dbReference type="PROSITE" id="PS50089"/>
    </source>
</evidence>
<keyword evidence="8 14" id="KW-0863">Zinc-finger</keyword>